<evidence type="ECO:0000313" key="2">
    <source>
        <dbReference type="Proteomes" id="UP000054248"/>
    </source>
</evidence>
<evidence type="ECO:0000313" key="1">
    <source>
        <dbReference type="EMBL" id="KIO19761.1"/>
    </source>
</evidence>
<evidence type="ECO:0008006" key="3">
    <source>
        <dbReference type="Google" id="ProtNLM"/>
    </source>
</evidence>
<dbReference type="AlphaFoldDB" id="A0A0C3Q739"/>
<protein>
    <recommendedName>
        <fullName evidence="3">Winged helix-turn helix domain-containing protein</fullName>
    </recommendedName>
</protein>
<accession>A0A0C3Q739</accession>
<organism evidence="1 2">
    <name type="scientific">Tulasnella calospora MUT 4182</name>
    <dbReference type="NCBI Taxonomy" id="1051891"/>
    <lineage>
        <taxon>Eukaryota</taxon>
        <taxon>Fungi</taxon>
        <taxon>Dikarya</taxon>
        <taxon>Basidiomycota</taxon>
        <taxon>Agaricomycotina</taxon>
        <taxon>Agaricomycetes</taxon>
        <taxon>Cantharellales</taxon>
        <taxon>Tulasnellaceae</taxon>
        <taxon>Tulasnella</taxon>
    </lineage>
</organism>
<dbReference type="EMBL" id="KN823204">
    <property type="protein sequence ID" value="KIO19761.1"/>
    <property type="molecule type" value="Genomic_DNA"/>
</dbReference>
<dbReference type="Proteomes" id="UP000054248">
    <property type="component" value="Unassembled WGS sequence"/>
</dbReference>
<proteinExistence type="predicted"/>
<reference evidence="1 2" key="1">
    <citation type="submission" date="2014-04" db="EMBL/GenBank/DDBJ databases">
        <authorList>
            <consortium name="DOE Joint Genome Institute"/>
            <person name="Kuo A."/>
            <person name="Girlanda M."/>
            <person name="Perotto S."/>
            <person name="Kohler A."/>
            <person name="Nagy L.G."/>
            <person name="Floudas D."/>
            <person name="Copeland A."/>
            <person name="Barry K.W."/>
            <person name="Cichocki N."/>
            <person name="Veneault-Fourrey C."/>
            <person name="LaButti K."/>
            <person name="Lindquist E.A."/>
            <person name="Lipzen A."/>
            <person name="Lundell T."/>
            <person name="Morin E."/>
            <person name="Murat C."/>
            <person name="Sun H."/>
            <person name="Tunlid A."/>
            <person name="Henrissat B."/>
            <person name="Grigoriev I.V."/>
            <person name="Hibbett D.S."/>
            <person name="Martin F."/>
            <person name="Nordberg H.P."/>
            <person name="Cantor M.N."/>
            <person name="Hua S.X."/>
        </authorList>
    </citation>
    <scope>NUCLEOTIDE SEQUENCE [LARGE SCALE GENOMIC DNA]</scope>
    <source>
        <strain evidence="1 2">MUT 4182</strain>
    </source>
</reference>
<gene>
    <name evidence="1" type="ORF">M407DRAFT_47416</name>
</gene>
<feature type="non-terminal residue" evidence="1">
    <location>
        <position position="1"/>
    </location>
</feature>
<feature type="non-terminal residue" evidence="1">
    <location>
        <position position="50"/>
    </location>
</feature>
<sequence>LTFLLGSIAQCPDIMLDELQECLEHQQGKQVSISTLEQTLKRVGYTLKKV</sequence>
<dbReference type="OrthoDB" id="3203937at2759"/>
<keyword evidence="2" id="KW-1185">Reference proteome</keyword>
<dbReference type="HOGENOM" id="CLU_177178_1_0_1"/>
<name>A0A0C3Q739_9AGAM</name>
<reference evidence="2" key="2">
    <citation type="submission" date="2015-01" db="EMBL/GenBank/DDBJ databases">
        <title>Evolutionary Origins and Diversification of the Mycorrhizal Mutualists.</title>
        <authorList>
            <consortium name="DOE Joint Genome Institute"/>
            <consortium name="Mycorrhizal Genomics Consortium"/>
            <person name="Kohler A."/>
            <person name="Kuo A."/>
            <person name="Nagy L.G."/>
            <person name="Floudas D."/>
            <person name="Copeland A."/>
            <person name="Barry K.W."/>
            <person name="Cichocki N."/>
            <person name="Veneault-Fourrey C."/>
            <person name="LaButti K."/>
            <person name="Lindquist E.A."/>
            <person name="Lipzen A."/>
            <person name="Lundell T."/>
            <person name="Morin E."/>
            <person name="Murat C."/>
            <person name="Riley R."/>
            <person name="Ohm R."/>
            <person name="Sun H."/>
            <person name="Tunlid A."/>
            <person name="Henrissat B."/>
            <person name="Grigoriev I.V."/>
            <person name="Hibbett D.S."/>
            <person name="Martin F."/>
        </authorList>
    </citation>
    <scope>NUCLEOTIDE SEQUENCE [LARGE SCALE GENOMIC DNA]</scope>
    <source>
        <strain evidence="2">MUT 4182</strain>
    </source>
</reference>